<evidence type="ECO:0000256" key="2">
    <source>
        <dbReference type="ARBA" id="ARBA00022801"/>
    </source>
</evidence>
<comment type="caution">
    <text evidence="6">The sequence shown here is derived from an EMBL/GenBank/DDBJ whole genome shotgun (WGS) entry which is preliminary data.</text>
</comment>
<proteinExistence type="inferred from homology"/>
<dbReference type="InterPro" id="IPR017853">
    <property type="entry name" value="GH"/>
</dbReference>
<accession>A0A1V4DKA7</accession>
<dbReference type="InterPro" id="IPR026891">
    <property type="entry name" value="Fn3-like"/>
</dbReference>
<feature type="domain" description="Fibronectin type III-like" evidence="5">
    <location>
        <begin position="576"/>
        <end position="646"/>
    </location>
</feature>
<keyword evidence="2 4" id="KW-0378">Hydrolase</keyword>
<dbReference type="PROSITE" id="PS00775">
    <property type="entry name" value="GLYCOSYL_HYDROL_F3"/>
    <property type="match status" value="1"/>
</dbReference>
<evidence type="ECO:0000259" key="5">
    <source>
        <dbReference type="SMART" id="SM01217"/>
    </source>
</evidence>
<dbReference type="EMBL" id="MVAB01000001">
    <property type="protein sequence ID" value="OPF88893.1"/>
    <property type="molecule type" value="Genomic_DNA"/>
</dbReference>
<dbReference type="PANTHER" id="PTHR42715">
    <property type="entry name" value="BETA-GLUCOSIDASE"/>
    <property type="match status" value="1"/>
</dbReference>
<evidence type="ECO:0000256" key="1">
    <source>
        <dbReference type="ARBA" id="ARBA00005336"/>
    </source>
</evidence>
<evidence type="ECO:0000313" key="6">
    <source>
        <dbReference type="EMBL" id="OPF88893.1"/>
    </source>
</evidence>
<keyword evidence="4" id="KW-0326">Glycosidase</keyword>
<dbReference type="Proteomes" id="UP000189970">
    <property type="component" value="Unassembled WGS sequence"/>
</dbReference>
<dbReference type="GO" id="GO:0005975">
    <property type="term" value="P:carbohydrate metabolic process"/>
    <property type="evidence" value="ECO:0007669"/>
    <property type="project" value="InterPro"/>
</dbReference>
<name>A0A1V4DKA7_9ENTE</name>
<comment type="similarity">
    <text evidence="1 4">Belongs to the glycosyl hydrolase 3 family.</text>
</comment>
<keyword evidence="7" id="KW-1185">Reference proteome</keyword>
<dbReference type="SUPFAM" id="SSF52279">
    <property type="entry name" value="Beta-D-glucan exohydrolase, C-terminal domain"/>
    <property type="match status" value="1"/>
</dbReference>
<keyword evidence="3" id="KW-0119">Carbohydrate metabolism</keyword>
<protein>
    <submittedName>
        <fullName evidence="6">Glycosyl hydrolase</fullName>
    </submittedName>
</protein>
<dbReference type="Gene3D" id="3.40.50.1700">
    <property type="entry name" value="Glycoside hydrolase family 3 C-terminal domain"/>
    <property type="match status" value="1"/>
</dbReference>
<dbReference type="PRINTS" id="PR00133">
    <property type="entry name" value="GLHYDRLASE3"/>
</dbReference>
<evidence type="ECO:0000256" key="4">
    <source>
        <dbReference type="RuleBase" id="RU361161"/>
    </source>
</evidence>
<dbReference type="InterPro" id="IPR050288">
    <property type="entry name" value="Cellulose_deg_GH3"/>
</dbReference>
<dbReference type="InterPro" id="IPR002772">
    <property type="entry name" value="Glyco_hydro_3_C"/>
</dbReference>
<dbReference type="Gene3D" id="2.60.40.10">
    <property type="entry name" value="Immunoglobulins"/>
    <property type="match status" value="1"/>
</dbReference>
<evidence type="ECO:0000313" key="7">
    <source>
        <dbReference type="Proteomes" id="UP000189970"/>
    </source>
</evidence>
<dbReference type="InterPro" id="IPR036881">
    <property type="entry name" value="Glyco_hydro_3_C_sf"/>
</dbReference>
<dbReference type="GO" id="GO:0008422">
    <property type="term" value="F:beta-glucosidase activity"/>
    <property type="evidence" value="ECO:0007669"/>
    <property type="project" value="UniProtKB-ARBA"/>
</dbReference>
<dbReference type="Pfam" id="PF00933">
    <property type="entry name" value="Glyco_hydro_3"/>
    <property type="match status" value="1"/>
</dbReference>
<dbReference type="Gene3D" id="3.20.20.300">
    <property type="entry name" value="Glycoside hydrolase, family 3, N-terminal domain"/>
    <property type="match status" value="1"/>
</dbReference>
<dbReference type="SUPFAM" id="SSF51445">
    <property type="entry name" value="(Trans)glycosidases"/>
    <property type="match status" value="1"/>
</dbReference>
<sequence>MTFDSNYLQALTLEEKAAIVTGMNYWYTHNIDEKNIPSIMVTDGPSGLRKQADKGDALGLNDSVEAISFPTASLTASSFDKEMLYQLGKQLGQAANAEGVSILLGPGVNIKRNPLAGRNFEYFSEDPYVAGTLGAAYVNGVQSTGTGVSVKHFAANNRENQRFTSSSNIDERALREIYLPAFEHIVKQAYPETLMCSYNKLNGELVSQNKRLLTDILRNEWGFEGLVMSDWGAVANRTKSLQAGMDLEMPGRGDISIDDIVSSVQNGNLEESVLDQSVLRVLKLVDKHKTTTSVKYDKEAQHAFARCVAANSFVLLKNENQTLPIDKKDSILIVGELADKPRFQGGGSSHVNAYNVVSPLEAATNLGLSNYAKGYSIDKDVINEADIKEAINKAKEVDKIVLFAGLPAYLESEGFDKTTNDLPQNQIRLIDELSKLNKPIIMVLQNGSAINMPWVNDASAILETYLGGEAIGEATWDVLTGDVNPSGKLAETFPVNLSDTPSFGTFNASKTDENYHESIFVGYRYYDLKQLDTLFPFGHGLSYTTFNYSNISVKEENQSVVVTFTIKNTGSVAGADVAQVYVSNQTSNIEKPVKELREFEKVFLQPGKEKTISIALNRRAFSWYNADRKAWQVDNGQYDIFVGSSSRDIKLSEAFQLTFGTDIVESITPDSYLSQIIDQPNPVVTDALKKTGIYEAIQTLLTNNKRNIELLENIPLRSMAMMGITDEKINEFLKLIK</sequence>
<dbReference type="InterPro" id="IPR001764">
    <property type="entry name" value="Glyco_hydro_3_N"/>
</dbReference>
<dbReference type="Pfam" id="PF14310">
    <property type="entry name" value="Fn3-like"/>
    <property type="match status" value="1"/>
</dbReference>
<dbReference type="FunFam" id="2.60.40.10:FF:000495">
    <property type="entry name" value="Periplasmic beta-glucosidase"/>
    <property type="match status" value="1"/>
</dbReference>
<dbReference type="InterPro" id="IPR013783">
    <property type="entry name" value="Ig-like_fold"/>
</dbReference>
<dbReference type="AlphaFoldDB" id="A0A1V4DKA7"/>
<evidence type="ECO:0000256" key="3">
    <source>
        <dbReference type="ARBA" id="ARBA00023277"/>
    </source>
</evidence>
<dbReference type="SMART" id="SM01217">
    <property type="entry name" value="Fn3_like"/>
    <property type="match status" value="1"/>
</dbReference>
<dbReference type="Pfam" id="PF01915">
    <property type="entry name" value="Glyco_hydro_3_C"/>
    <property type="match status" value="1"/>
</dbReference>
<gene>
    <name evidence="6" type="ORF">BW731_04740</name>
</gene>
<reference evidence="6 7" key="1">
    <citation type="submission" date="2017-02" db="EMBL/GenBank/DDBJ databases">
        <title>Vagococcus cremeus sp. nov., isolated from the small intestine of a marten, Martes flavigula.</title>
        <authorList>
            <person name="Tak E.J."/>
            <person name="Bae J.-W."/>
        </authorList>
    </citation>
    <scope>NUCLEOTIDE SEQUENCE [LARGE SCALE GENOMIC DNA]</scope>
    <source>
        <strain evidence="6 7">D7T301</strain>
    </source>
</reference>
<dbReference type="InterPro" id="IPR019800">
    <property type="entry name" value="Glyco_hydro_3_AS"/>
</dbReference>
<dbReference type="PANTHER" id="PTHR42715:SF10">
    <property type="entry name" value="BETA-GLUCOSIDASE"/>
    <property type="match status" value="1"/>
</dbReference>
<organism evidence="6 7">
    <name type="scientific">Vagococcus martis</name>
    <dbReference type="NCBI Taxonomy" id="1768210"/>
    <lineage>
        <taxon>Bacteria</taxon>
        <taxon>Bacillati</taxon>
        <taxon>Bacillota</taxon>
        <taxon>Bacilli</taxon>
        <taxon>Lactobacillales</taxon>
        <taxon>Enterococcaceae</taxon>
        <taxon>Vagococcus</taxon>
    </lineage>
</organism>
<dbReference type="RefSeq" id="WP_079348564.1">
    <property type="nucleotide sequence ID" value="NZ_MVAB01000001.1"/>
</dbReference>
<dbReference type="InterPro" id="IPR036962">
    <property type="entry name" value="Glyco_hydro_3_N_sf"/>
</dbReference>